<dbReference type="EMBL" id="FRBW01000009">
    <property type="protein sequence ID" value="SHN18268.1"/>
    <property type="molecule type" value="Genomic_DNA"/>
</dbReference>
<evidence type="ECO:0000313" key="1">
    <source>
        <dbReference type="EMBL" id="SHN18268.1"/>
    </source>
</evidence>
<dbReference type="Pfam" id="PF02924">
    <property type="entry name" value="HDPD"/>
    <property type="match status" value="1"/>
</dbReference>
<reference evidence="1 2" key="1">
    <citation type="submission" date="2016-11" db="EMBL/GenBank/DDBJ databases">
        <authorList>
            <person name="Jaros S."/>
            <person name="Januszkiewicz K."/>
            <person name="Wedrychowicz H."/>
        </authorList>
    </citation>
    <scope>NUCLEOTIDE SEQUENCE [LARGE SCALE GENOMIC DNA]</scope>
    <source>
        <strain evidence="1 2">DSM 22153</strain>
    </source>
</reference>
<evidence type="ECO:0000313" key="2">
    <source>
        <dbReference type="Proteomes" id="UP000186002"/>
    </source>
</evidence>
<sequence length="117" mass="11880">MATATYQPGGLIAGTYPVGKRTVTITGGAFEEGTVLGRITASDKYTLSLTASADGSEVPAVILPVAVDASGGDVTGPVNDSGEFDASKLVYGAGHDADTVEASFRQTGKPIYLRKLA</sequence>
<proteinExistence type="predicted"/>
<organism evidence="1 2">
    <name type="scientific">Roseibium suaedae</name>
    <dbReference type="NCBI Taxonomy" id="735517"/>
    <lineage>
        <taxon>Bacteria</taxon>
        <taxon>Pseudomonadati</taxon>
        <taxon>Pseudomonadota</taxon>
        <taxon>Alphaproteobacteria</taxon>
        <taxon>Hyphomicrobiales</taxon>
        <taxon>Stappiaceae</taxon>
        <taxon>Roseibium</taxon>
    </lineage>
</organism>
<dbReference type="STRING" id="735517.SAMN05444272_4500"/>
<dbReference type="InterPro" id="IPR004195">
    <property type="entry name" value="Head_decoration_D"/>
</dbReference>
<name>A0A1M7PMG8_9HYPH</name>
<protein>
    <submittedName>
        <fullName evidence="1">Bacteriophage lambda head decoration protein D</fullName>
    </submittedName>
</protein>
<accession>A0A1M7PMG8</accession>
<keyword evidence="2" id="KW-1185">Reference proteome</keyword>
<dbReference type="Proteomes" id="UP000186002">
    <property type="component" value="Unassembled WGS sequence"/>
</dbReference>
<dbReference type="OrthoDB" id="7032972at2"/>
<gene>
    <name evidence="1" type="ORF">SAMN05444272_4500</name>
</gene>
<dbReference type="RefSeq" id="WP_073015714.1">
    <property type="nucleotide sequence ID" value="NZ_FRBW01000009.1"/>
</dbReference>
<dbReference type="Gene3D" id="2.40.300.10">
    <property type="entry name" value="Head decoration protein D"/>
    <property type="match status" value="1"/>
</dbReference>
<dbReference type="AlphaFoldDB" id="A0A1M7PMG8"/>